<dbReference type="Proteomes" id="UP000006729">
    <property type="component" value="Chromosome 17"/>
</dbReference>
<evidence type="ECO:0000313" key="2">
    <source>
        <dbReference type="Proteomes" id="UP000006729"/>
    </source>
</evidence>
<dbReference type="EMBL" id="CM009306">
    <property type="protein sequence ID" value="RQP02020.1"/>
    <property type="molecule type" value="Genomic_DNA"/>
</dbReference>
<evidence type="ECO:0000313" key="1">
    <source>
        <dbReference type="EMBL" id="RQP02020.1"/>
    </source>
</evidence>
<gene>
    <name evidence="1" type="ORF">POPTR_017G068050</name>
</gene>
<dbReference type="STRING" id="3694.A0A3N7G491"/>
<dbReference type="InParanoid" id="A0A3N7G491"/>
<accession>A0A3N7G491</accession>
<protein>
    <submittedName>
        <fullName evidence="1">Uncharacterized protein</fullName>
    </submittedName>
</protein>
<keyword evidence="2" id="KW-1185">Reference proteome</keyword>
<proteinExistence type="predicted"/>
<name>A0A3N7G491_POPTR</name>
<dbReference type="AlphaFoldDB" id="A0A3N7G491"/>
<organism evidence="1 2">
    <name type="scientific">Populus trichocarpa</name>
    <name type="common">Western balsam poplar</name>
    <name type="synonym">Populus balsamifera subsp. trichocarpa</name>
    <dbReference type="NCBI Taxonomy" id="3694"/>
    <lineage>
        <taxon>Eukaryota</taxon>
        <taxon>Viridiplantae</taxon>
        <taxon>Streptophyta</taxon>
        <taxon>Embryophyta</taxon>
        <taxon>Tracheophyta</taxon>
        <taxon>Spermatophyta</taxon>
        <taxon>Magnoliopsida</taxon>
        <taxon>eudicotyledons</taxon>
        <taxon>Gunneridae</taxon>
        <taxon>Pentapetalae</taxon>
        <taxon>rosids</taxon>
        <taxon>fabids</taxon>
        <taxon>Malpighiales</taxon>
        <taxon>Salicaceae</taxon>
        <taxon>Saliceae</taxon>
        <taxon>Populus</taxon>
    </lineage>
</organism>
<reference evidence="1 2" key="1">
    <citation type="journal article" date="2006" name="Science">
        <title>The genome of black cottonwood, Populus trichocarpa (Torr. &amp; Gray).</title>
        <authorList>
            <person name="Tuskan G.A."/>
            <person name="Difazio S."/>
            <person name="Jansson S."/>
            <person name="Bohlmann J."/>
            <person name="Grigoriev I."/>
            <person name="Hellsten U."/>
            <person name="Putnam N."/>
            <person name="Ralph S."/>
            <person name="Rombauts S."/>
            <person name="Salamov A."/>
            <person name="Schein J."/>
            <person name="Sterck L."/>
            <person name="Aerts A."/>
            <person name="Bhalerao R.R."/>
            <person name="Bhalerao R.P."/>
            <person name="Blaudez D."/>
            <person name="Boerjan W."/>
            <person name="Brun A."/>
            <person name="Brunner A."/>
            <person name="Busov V."/>
            <person name="Campbell M."/>
            <person name="Carlson J."/>
            <person name="Chalot M."/>
            <person name="Chapman J."/>
            <person name="Chen G.L."/>
            <person name="Cooper D."/>
            <person name="Coutinho P.M."/>
            <person name="Couturier J."/>
            <person name="Covert S."/>
            <person name="Cronk Q."/>
            <person name="Cunningham R."/>
            <person name="Davis J."/>
            <person name="Degroeve S."/>
            <person name="Dejardin A."/>
            <person name="Depamphilis C."/>
            <person name="Detter J."/>
            <person name="Dirks B."/>
            <person name="Dubchak I."/>
            <person name="Duplessis S."/>
            <person name="Ehlting J."/>
            <person name="Ellis B."/>
            <person name="Gendler K."/>
            <person name="Goodstein D."/>
            <person name="Gribskov M."/>
            <person name="Grimwood J."/>
            <person name="Groover A."/>
            <person name="Gunter L."/>
            <person name="Hamberger B."/>
            <person name="Heinze B."/>
            <person name="Helariutta Y."/>
            <person name="Henrissat B."/>
            <person name="Holligan D."/>
            <person name="Holt R."/>
            <person name="Huang W."/>
            <person name="Islam-Faridi N."/>
            <person name="Jones S."/>
            <person name="Jones-Rhoades M."/>
            <person name="Jorgensen R."/>
            <person name="Joshi C."/>
            <person name="Kangasjarvi J."/>
            <person name="Karlsson J."/>
            <person name="Kelleher C."/>
            <person name="Kirkpatrick R."/>
            <person name="Kirst M."/>
            <person name="Kohler A."/>
            <person name="Kalluri U."/>
            <person name="Larimer F."/>
            <person name="Leebens-Mack J."/>
            <person name="Leple J.C."/>
            <person name="Locascio P."/>
            <person name="Lou Y."/>
            <person name="Lucas S."/>
            <person name="Martin F."/>
            <person name="Montanini B."/>
            <person name="Napoli C."/>
            <person name="Nelson D.R."/>
            <person name="Nelson C."/>
            <person name="Nieminen K."/>
            <person name="Nilsson O."/>
            <person name="Pereda V."/>
            <person name="Peter G."/>
            <person name="Philippe R."/>
            <person name="Pilate G."/>
            <person name="Poliakov A."/>
            <person name="Razumovskaya J."/>
            <person name="Richardson P."/>
            <person name="Rinaldi C."/>
            <person name="Ritland K."/>
            <person name="Rouze P."/>
            <person name="Ryaboy D."/>
            <person name="Schmutz J."/>
            <person name="Schrader J."/>
            <person name="Segerman B."/>
            <person name="Shin H."/>
            <person name="Siddiqui A."/>
            <person name="Sterky F."/>
            <person name="Terry A."/>
            <person name="Tsai C.J."/>
            <person name="Uberbacher E."/>
            <person name="Unneberg P."/>
            <person name="Vahala J."/>
            <person name="Wall K."/>
            <person name="Wessler S."/>
            <person name="Yang G."/>
            <person name="Yin T."/>
            <person name="Douglas C."/>
            <person name="Marra M."/>
            <person name="Sandberg G."/>
            <person name="Van de Peer Y."/>
            <person name="Rokhsar D."/>
        </authorList>
    </citation>
    <scope>NUCLEOTIDE SEQUENCE [LARGE SCALE GENOMIC DNA]</scope>
    <source>
        <strain evidence="2">cv. Nisqually</strain>
    </source>
</reference>
<sequence length="112" mass="13132">MPDDCMDTMWKSANEFYFRSVAFMQCMQRICMKRHGDITYDQASTAVSFLDHISVRQQSQRATAYGFSKKLKCLLECTYAFENPYFKCTDIDDRTSSDHSTVQNQHAFFQCM</sequence>